<dbReference type="OrthoDB" id="1904546at2759"/>
<dbReference type="Pfam" id="PF14541">
    <property type="entry name" value="TAXi_C"/>
    <property type="match status" value="1"/>
</dbReference>
<dbReference type="InterPro" id="IPR001461">
    <property type="entry name" value="Aspartic_peptidase_A1"/>
</dbReference>
<evidence type="ECO:0000256" key="4">
    <source>
        <dbReference type="ARBA" id="ARBA00022729"/>
    </source>
</evidence>
<evidence type="ECO:0000259" key="6">
    <source>
        <dbReference type="PROSITE" id="PS51767"/>
    </source>
</evidence>
<dbReference type="Pfam" id="PF14543">
    <property type="entry name" value="TAXi_N"/>
    <property type="match status" value="1"/>
</dbReference>
<dbReference type="PANTHER" id="PTHR47965:SF6">
    <property type="entry name" value="ASPARTIC PROTEINASE GIP1-RELATED"/>
    <property type="match status" value="1"/>
</dbReference>
<dbReference type="InterPro" id="IPR033121">
    <property type="entry name" value="PEPTIDASE_A1"/>
</dbReference>
<dbReference type="Gene3D" id="2.40.70.10">
    <property type="entry name" value="Acid Proteases"/>
    <property type="match status" value="3"/>
</dbReference>
<evidence type="ECO:0000256" key="3">
    <source>
        <dbReference type="ARBA" id="ARBA00022525"/>
    </source>
</evidence>
<evidence type="ECO:0000256" key="1">
    <source>
        <dbReference type="ARBA" id="ARBA00004239"/>
    </source>
</evidence>
<dbReference type="OMA" id="TYQHIPC"/>
<dbReference type="PANTHER" id="PTHR47965">
    <property type="entry name" value="ASPARTYL PROTEASE-RELATED"/>
    <property type="match status" value="1"/>
</dbReference>
<dbReference type="InterPro" id="IPR021109">
    <property type="entry name" value="Peptidase_aspartic_dom_sf"/>
</dbReference>
<dbReference type="Gramene" id="KZN05012">
    <property type="protein sequence ID" value="KZN05012"/>
    <property type="gene ID" value="DCAR_005849"/>
</dbReference>
<evidence type="ECO:0000256" key="2">
    <source>
        <dbReference type="ARBA" id="ARBA00007447"/>
    </source>
</evidence>
<dbReference type="SUPFAM" id="SSF50630">
    <property type="entry name" value="Acid proteases"/>
    <property type="match status" value="1"/>
</dbReference>
<comment type="subcellular location">
    <subcellularLocation>
        <location evidence="1">Secreted</location>
        <location evidence="1">Extracellular space</location>
    </subcellularLocation>
</comment>
<evidence type="ECO:0000313" key="7">
    <source>
        <dbReference type="EMBL" id="KZN05012.1"/>
    </source>
</evidence>
<feature type="domain" description="Peptidase A1" evidence="6">
    <location>
        <begin position="38"/>
        <end position="379"/>
    </location>
</feature>
<gene>
    <name evidence="7" type="ORF">DCAR_005849</name>
</gene>
<feature type="signal peptide" evidence="5">
    <location>
        <begin position="1"/>
        <end position="23"/>
    </location>
</feature>
<dbReference type="PROSITE" id="PS51767">
    <property type="entry name" value="PEPTIDASE_A1"/>
    <property type="match status" value="1"/>
</dbReference>
<proteinExistence type="inferred from homology"/>
<organism evidence="7">
    <name type="scientific">Daucus carota subsp. sativus</name>
    <name type="common">Carrot</name>
    <dbReference type="NCBI Taxonomy" id="79200"/>
    <lineage>
        <taxon>Eukaryota</taxon>
        <taxon>Viridiplantae</taxon>
        <taxon>Streptophyta</taxon>
        <taxon>Embryophyta</taxon>
        <taxon>Tracheophyta</taxon>
        <taxon>Spermatophyta</taxon>
        <taxon>Magnoliopsida</taxon>
        <taxon>eudicotyledons</taxon>
        <taxon>Gunneridae</taxon>
        <taxon>Pentapetalae</taxon>
        <taxon>asterids</taxon>
        <taxon>campanulids</taxon>
        <taxon>Apiales</taxon>
        <taxon>Apiaceae</taxon>
        <taxon>Apioideae</taxon>
        <taxon>Scandiceae</taxon>
        <taxon>Daucinae</taxon>
        <taxon>Daucus</taxon>
        <taxon>Daucus sect. Daucus</taxon>
    </lineage>
</organism>
<keyword evidence="3" id="KW-0964">Secreted</keyword>
<dbReference type="GO" id="GO:0006508">
    <property type="term" value="P:proteolysis"/>
    <property type="evidence" value="ECO:0007669"/>
    <property type="project" value="InterPro"/>
</dbReference>
<dbReference type="EMBL" id="LNRQ01000002">
    <property type="protein sequence ID" value="KZN05012.1"/>
    <property type="molecule type" value="Genomic_DNA"/>
</dbReference>
<dbReference type="InterPro" id="IPR032799">
    <property type="entry name" value="TAXi_C"/>
</dbReference>
<name>A0A166DAN3_DAUCS</name>
<accession>A0A166DAN3</accession>
<sequence length="400" mass="43466">MSSFISTIFYLFFFIFTTPPCSPHLLAPVTKDYKSDMYTISVYLNNPGQTTNLLLDLGATFSWLNCKSTTYNRTVSHRFGSVVTAASVGTLALHATDGRSAGNLISLSEFVFSCSSNPSLLKGIHNARKFPGLAGLGRSNSSLAAQLSSAAHRPVIFALCLSGSPSAPGVAFFNFRGPYHFLPEIDLAKSLIYTPLLSSPSKRHIISNPLHRTDEYFIGVKSILVNGESIGINPKILTVNHNGVGGTIISTVAPYTILEKSIYKKLTKAFVRESVALNLTVSKPVKPFSVCYLVDDIMETQVGPTVPHIDLVLDGPDVKWSILGSNSMVRIVKDDFDGWCLGFVTKGKFKSMAAIVIGGHQIHDNLLQFDVGNNRLGFTNTVLAKNTMCANFNFTTHGMK</sequence>
<comment type="similarity">
    <text evidence="2">Belongs to the peptidase A1 family.</text>
</comment>
<dbReference type="KEGG" id="dcr:108208397"/>
<protein>
    <recommendedName>
        <fullName evidence="6">Peptidase A1 domain-containing protein</fullName>
    </recommendedName>
</protein>
<dbReference type="GO" id="GO:0005576">
    <property type="term" value="C:extracellular region"/>
    <property type="evidence" value="ECO:0007669"/>
    <property type="project" value="UniProtKB-SubCell"/>
</dbReference>
<reference evidence="7" key="1">
    <citation type="journal article" date="2016" name="Nat. Genet.">
        <title>A high-quality carrot genome assembly provides new insights into carotenoid accumulation and asterid genome evolution.</title>
        <authorList>
            <person name="Iorizzo M."/>
            <person name="Ellison S."/>
            <person name="Senalik D."/>
            <person name="Zeng P."/>
            <person name="Satapoomin P."/>
            <person name="Huang J."/>
            <person name="Bowman M."/>
            <person name="Iovene M."/>
            <person name="Sanseverino W."/>
            <person name="Cavagnaro P."/>
            <person name="Yildiz M."/>
            <person name="Macko-Podgorni A."/>
            <person name="Moranska E."/>
            <person name="Grzebelus E."/>
            <person name="Grzebelus D."/>
            <person name="Ashrafi H."/>
            <person name="Zheng Z."/>
            <person name="Cheng S."/>
            <person name="Spooner D."/>
            <person name="Van Deynze A."/>
            <person name="Simon P."/>
        </authorList>
    </citation>
    <scope>NUCLEOTIDE SEQUENCE [LARGE SCALE GENOMIC DNA]</scope>
    <source>
        <tissue evidence="7">Leaf</tissue>
    </source>
</reference>
<dbReference type="GO" id="GO:0004190">
    <property type="term" value="F:aspartic-type endopeptidase activity"/>
    <property type="evidence" value="ECO:0007669"/>
    <property type="project" value="InterPro"/>
</dbReference>
<dbReference type="STRING" id="79200.A0A166DAN3"/>
<dbReference type="FunFam" id="2.40.70.10:FF:000041">
    <property type="entry name" value="Basic 7S globulin"/>
    <property type="match status" value="1"/>
</dbReference>
<evidence type="ECO:0000256" key="5">
    <source>
        <dbReference type="SAM" id="SignalP"/>
    </source>
</evidence>
<dbReference type="InterPro" id="IPR032861">
    <property type="entry name" value="TAXi_N"/>
</dbReference>
<comment type="caution">
    <text evidence="7">The sequence shown here is derived from an EMBL/GenBank/DDBJ whole genome shotgun (WGS) entry which is preliminary data.</text>
</comment>
<keyword evidence="4 5" id="KW-0732">Signal</keyword>
<feature type="chain" id="PRO_5007872047" description="Peptidase A1 domain-containing protein" evidence="5">
    <location>
        <begin position="24"/>
        <end position="400"/>
    </location>
</feature>
<dbReference type="AlphaFoldDB" id="A0A166DAN3"/>